<dbReference type="AlphaFoldDB" id="A0A1Z4LQM0"/>
<evidence type="ECO:0000313" key="11">
    <source>
        <dbReference type="EMBL" id="BAY83461.1"/>
    </source>
</evidence>
<evidence type="ECO:0000256" key="3">
    <source>
        <dbReference type="ARBA" id="ARBA00020902"/>
    </source>
</evidence>
<evidence type="ECO:0000313" key="12">
    <source>
        <dbReference type="Proteomes" id="UP000218418"/>
    </source>
</evidence>
<accession>A0A1Z4LQM0</accession>
<dbReference type="GO" id="GO:0005543">
    <property type="term" value="F:phospholipid binding"/>
    <property type="evidence" value="ECO:0007669"/>
    <property type="project" value="TreeGrafter"/>
</dbReference>
<evidence type="ECO:0000256" key="10">
    <source>
        <dbReference type="NCBIfam" id="TIGR00215"/>
    </source>
</evidence>
<organism evidence="11 12">
    <name type="scientific">Calothrix parasitica NIES-267</name>
    <dbReference type="NCBI Taxonomy" id="1973488"/>
    <lineage>
        <taxon>Bacteria</taxon>
        <taxon>Bacillati</taxon>
        <taxon>Cyanobacteriota</taxon>
        <taxon>Cyanophyceae</taxon>
        <taxon>Nostocales</taxon>
        <taxon>Calotrichaceae</taxon>
        <taxon>Calothrix</taxon>
    </lineage>
</organism>
<proteinExistence type="predicted"/>
<evidence type="ECO:0000256" key="8">
    <source>
        <dbReference type="ARBA" id="ARBA00023098"/>
    </source>
</evidence>
<dbReference type="InterPro" id="IPR003835">
    <property type="entry name" value="Glyco_trans_19"/>
</dbReference>
<reference evidence="11 12" key="1">
    <citation type="submission" date="2017-06" db="EMBL/GenBank/DDBJ databases">
        <title>Genome sequencing of cyanobaciteial culture collection at National Institute for Environmental Studies (NIES).</title>
        <authorList>
            <person name="Hirose Y."/>
            <person name="Shimura Y."/>
            <person name="Fujisawa T."/>
            <person name="Nakamura Y."/>
            <person name="Kawachi M."/>
        </authorList>
    </citation>
    <scope>NUCLEOTIDE SEQUENCE [LARGE SCALE GENOMIC DNA]</scope>
    <source>
        <strain evidence="11 12">NIES-267</strain>
    </source>
</reference>
<protein>
    <recommendedName>
        <fullName evidence="3 10">Lipid-A-disaccharide synthase</fullName>
        <ecNumber evidence="2 10">2.4.1.182</ecNumber>
    </recommendedName>
</protein>
<dbReference type="GO" id="GO:0008915">
    <property type="term" value="F:lipid-A-disaccharide synthase activity"/>
    <property type="evidence" value="ECO:0007669"/>
    <property type="project" value="UniProtKB-UniRule"/>
</dbReference>
<dbReference type="Gene3D" id="3.40.50.2000">
    <property type="entry name" value="Glycogen Phosphorylase B"/>
    <property type="match status" value="2"/>
</dbReference>
<evidence type="ECO:0000256" key="5">
    <source>
        <dbReference type="ARBA" id="ARBA00022556"/>
    </source>
</evidence>
<dbReference type="PANTHER" id="PTHR30372:SF4">
    <property type="entry name" value="LIPID-A-DISACCHARIDE SYNTHASE, MITOCHONDRIAL-RELATED"/>
    <property type="match status" value="1"/>
</dbReference>
<keyword evidence="5" id="KW-0441">Lipid A biosynthesis</keyword>
<dbReference type="Pfam" id="PF02684">
    <property type="entry name" value="LpxB"/>
    <property type="match status" value="1"/>
</dbReference>
<keyword evidence="7" id="KW-0808">Transferase</keyword>
<keyword evidence="8" id="KW-0443">Lipid metabolism</keyword>
<sequence length="387" mass="43154">MRIFISTGEVSGDLQGSLLVTALKNQAASSGLELEIVALGGEKMAAAGATLIGNTTSIGSIGILEALPFVLPTLKIQRQATAFLKENPPDLVVFIDYMGGNLPMGKYIRRNMPNVPTVYYIAPQVWVTSIGEKDTEQLIKISDKLLAIFPEEARYFQNKGADATWIGHPLVDRMQSFPDRETARDNLGIADNVTCIALFPASRSQEIKHLVPVMFEAAREIQNKIPEVHFWIPLSLEKYREEIEKQVDNYQLRATVVSNQQKEVLAAADLAISKSGTVNLELALLNIPQVVLYRLNPFTYWVAKNILKIKISYASPPNLLVMREIVPEFIQETATTENIVEAAMEFLLNEQRQQQMQADYQEMQQFVGEIGVCERAAEEILQLTANS</sequence>
<keyword evidence="4" id="KW-0444">Lipid biosynthesis</keyword>
<evidence type="ECO:0000256" key="7">
    <source>
        <dbReference type="ARBA" id="ARBA00022679"/>
    </source>
</evidence>
<keyword evidence="12" id="KW-1185">Reference proteome</keyword>
<dbReference type="PANTHER" id="PTHR30372">
    <property type="entry name" value="LIPID-A-DISACCHARIDE SYNTHASE"/>
    <property type="match status" value="1"/>
</dbReference>
<comment type="function">
    <text evidence="1">Condensation of UDP-2,3-diacylglucosamine and 2,3-diacylglucosamine-1-phosphate to form lipid A disaccharide, a precursor of lipid A, a phosphorylated glycolipid that anchors the lipopolysaccharide to the outer membrane of the cell.</text>
</comment>
<comment type="catalytic activity">
    <reaction evidence="9">
        <text>a lipid X + a UDP-2-N,3-O-bis[(3R)-3-hydroxyacyl]-alpha-D-glucosamine = a lipid A disaccharide + UDP + H(+)</text>
        <dbReference type="Rhea" id="RHEA:67828"/>
        <dbReference type="ChEBI" id="CHEBI:15378"/>
        <dbReference type="ChEBI" id="CHEBI:58223"/>
        <dbReference type="ChEBI" id="CHEBI:137748"/>
        <dbReference type="ChEBI" id="CHEBI:176338"/>
        <dbReference type="ChEBI" id="CHEBI:176343"/>
        <dbReference type="EC" id="2.4.1.182"/>
    </reaction>
</comment>
<dbReference type="GO" id="GO:0009245">
    <property type="term" value="P:lipid A biosynthetic process"/>
    <property type="evidence" value="ECO:0007669"/>
    <property type="project" value="UniProtKB-UniRule"/>
</dbReference>
<dbReference type="EMBL" id="AP018227">
    <property type="protein sequence ID" value="BAY83461.1"/>
    <property type="molecule type" value="Genomic_DNA"/>
</dbReference>
<dbReference type="EC" id="2.4.1.182" evidence="2 10"/>
<gene>
    <name evidence="11" type="primary">lpxB</name>
    <name evidence="11" type="ORF">NIES267_29500</name>
</gene>
<evidence type="ECO:0000256" key="1">
    <source>
        <dbReference type="ARBA" id="ARBA00002056"/>
    </source>
</evidence>
<keyword evidence="6" id="KW-0328">Glycosyltransferase</keyword>
<dbReference type="Proteomes" id="UP000218418">
    <property type="component" value="Chromosome"/>
</dbReference>
<evidence type="ECO:0000256" key="4">
    <source>
        <dbReference type="ARBA" id="ARBA00022516"/>
    </source>
</evidence>
<name>A0A1Z4LQM0_9CYAN</name>
<dbReference type="OrthoDB" id="9801642at2"/>
<evidence type="ECO:0000256" key="2">
    <source>
        <dbReference type="ARBA" id="ARBA00012687"/>
    </source>
</evidence>
<dbReference type="NCBIfam" id="TIGR00215">
    <property type="entry name" value="lpxB"/>
    <property type="match status" value="1"/>
</dbReference>
<dbReference type="SUPFAM" id="SSF53756">
    <property type="entry name" value="UDP-Glycosyltransferase/glycogen phosphorylase"/>
    <property type="match status" value="1"/>
</dbReference>
<evidence type="ECO:0000256" key="6">
    <source>
        <dbReference type="ARBA" id="ARBA00022676"/>
    </source>
</evidence>
<dbReference type="GO" id="GO:0016020">
    <property type="term" value="C:membrane"/>
    <property type="evidence" value="ECO:0007669"/>
    <property type="project" value="GOC"/>
</dbReference>
<evidence type="ECO:0000256" key="9">
    <source>
        <dbReference type="ARBA" id="ARBA00048975"/>
    </source>
</evidence>